<dbReference type="Pfam" id="PF05954">
    <property type="entry name" value="Phage_GPD"/>
    <property type="match status" value="1"/>
</dbReference>
<dbReference type="Gene3D" id="4.10.220.110">
    <property type="match status" value="1"/>
</dbReference>
<organism evidence="2 3">
    <name type="scientific">Dyadobacter frigoris</name>
    <dbReference type="NCBI Taxonomy" id="2576211"/>
    <lineage>
        <taxon>Bacteria</taxon>
        <taxon>Pseudomonadati</taxon>
        <taxon>Bacteroidota</taxon>
        <taxon>Cytophagia</taxon>
        <taxon>Cytophagales</taxon>
        <taxon>Spirosomataceae</taxon>
        <taxon>Dyadobacter</taxon>
    </lineage>
</organism>
<dbReference type="EMBL" id="SZVO01000013">
    <property type="protein sequence ID" value="TKT88935.1"/>
    <property type="molecule type" value="Genomic_DNA"/>
</dbReference>
<reference evidence="2 3" key="1">
    <citation type="submission" date="2019-05" db="EMBL/GenBank/DDBJ databases">
        <title>Dyadobacter AR-3-8 sp. nov., isolated from arctic soil.</title>
        <authorList>
            <person name="Chaudhary D.K."/>
        </authorList>
    </citation>
    <scope>NUCLEOTIDE SEQUENCE [LARGE SCALE GENOMIC DNA]</scope>
    <source>
        <strain evidence="2 3">AR-3-8</strain>
    </source>
</reference>
<dbReference type="RefSeq" id="WP_137342789.1">
    <property type="nucleotide sequence ID" value="NZ_BSQH01000028.1"/>
</dbReference>
<dbReference type="SUPFAM" id="SSF69255">
    <property type="entry name" value="gp5 N-terminal domain-like"/>
    <property type="match status" value="1"/>
</dbReference>
<sequence>MARQVNTSIEIEGGIQIKRHLGLTIEQDLFDHHSFELLVPFDQLEKQGEHFFSQSHRNVMGKKITFSFSPRLDQESLDFTFQGIVTEIRLRSLSDMSSAFVLKGFSPTIVLEDSVQRRSFLRGTVQDIFNNILQPYPQNLLKKQLNPENGGRQVPFIQYNESNFRFLSRVADRCCEWFYYNGKELVLGRGNDSSEVDFLVDGLQNFDVALLLHPSKFNYQGYNYTKPEAFTGESSSQNVSGLTSLSEFALQQSDNLFAQSALLEVPEIIVGQSEIDELTKMERSARVTSMVDFRGTGELPTMSVGTVLVVKGQRLNERGEKYEENFGKYRVVHIRHEVNTAGSYQNSFKAVPESAQHPPNNPNVHNPLGENEQAEVIANDDKEKLGRIRVKFMWGQARQQDQESIWMRVGSMHNAQGKGINFVPEVGAMVMIGYEGNLAEKPFVVTTLYPKPDDDTHYTNDNNDMKVMGTRSGNVIIFSDKDGDAQLQITNMNSKGTNVIFSFKDDGKIHLEVENGLIEIKSKDLTIEATNNISIKADQKLELQGNEISIKATQELKAESSAGAEIKAGSELKLEGTASAKLKAAQVSIEADAMAEVKSNGPAMIKGMPVMLN</sequence>
<accession>A0A4U6CYI7</accession>
<evidence type="ECO:0000313" key="3">
    <source>
        <dbReference type="Proteomes" id="UP000304900"/>
    </source>
</evidence>
<protein>
    <submittedName>
        <fullName evidence="2">Rhs element Vgr protein</fullName>
    </submittedName>
</protein>
<name>A0A4U6CYI7_9BACT</name>
<dbReference type="OrthoDB" id="1907165at2"/>
<dbReference type="Gene3D" id="2.40.50.230">
    <property type="entry name" value="Gp5 N-terminal domain"/>
    <property type="match status" value="1"/>
</dbReference>
<dbReference type="Pfam" id="PF04717">
    <property type="entry name" value="Phage_base_V"/>
    <property type="match status" value="1"/>
</dbReference>
<dbReference type="AlphaFoldDB" id="A0A4U6CYI7"/>
<comment type="caution">
    <text evidence="2">The sequence shown here is derived from an EMBL/GenBank/DDBJ whole genome shotgun (WGS) entry which is preliminary data.</text>
</comment>
<evidence type="ECO:0000259" key="1">
    <source>
        <dbReference type="Pfam" id="PF04717"/>
    </source>
</evidence>
<keyword evidence="3" id="KW-1185">Reference proteome</keyword>
<dbReference type="InterPro" id="IPR037026">
    <property type="entry name" value="Vgr_OB-fold_dom_sf"/>
</dbReference>
<dbReference type="Gene3D" id="3.55.50.10">
    <property type="entry name" value="Baseplate protein-like domains"/>
    <property type="match status" value="1"/>
</dbReference>
<dbReference type="SUPFAM" id="SSF69279">
    <property type="entry name" value="Phage tail proteins"/>
    <property type="match status" value="1"/>
</dbReference>
<dbReference type="InterPro" id="IPR006531">
    <property type="entry name" value="Gp5/Vgr_OB"/>
</dbReference>
<dbReference type="Gene3D" id="2.30.110.50">
    <property type="match status" value="1"/>
</dbReference>
<feature type="domain" description="Gp5/Type VI secretion system Vgr protein OB-fold" evidence="1">
    <location>
        <begin position="374"/>
        <end position="449"/>
    </location>
</feature>
<evidence type="ECO:0000313" key="2">
    <source>
        <dbReference type="EMBL" id="TKT88935.1"/>
    </source>
</evidence>
<dbReference type="Proteomes" id="UP000304900">
    <property type="component" value="Unassembled WGS sequence"/>
</dbReference>
<gene>
    <name evidence="2" type="ORF">FDK13_25230</name>
</gene>
<proteinExistence type="predicted"/>